<reference evidence="2" key="1">
    <citation type="journal article" date="2019" name="Int. J. Syst. Evol. Microbiol.">
        <title>The Global Catalogue of Microorganisms (GCM) 10K type strain sequencing project: providing services to taxonomists for standard genome sequencing and annotation.</title>
        <authorList>
            <consortium name="The Broad Institute Genomics Platform"/>
            <consortium name="The Broad Institute Genome Sequencing Center for Infectious Disease"/>
            <person name="Wu L."/>
            <person name="Ma J."/>
        </authorList>
    </citation>
    <scope>NUCLEOTIDE SEQUENCE [LARGE SCALE GENOMIC DNA]</scope>
    <source>
        <strain evidence="2">CGMCC 4.7237</strain>
    </source>
</reference>
<comment type="caution">
    <text evidence="1">The sequence shown here is derived from an EMBL/GenBank/DDBJ whole genome shotgun (WGS) entry which is preliminary data.</text>
</comment>
<evidence type="ECO:0000313" key="2">
    <source>
        <dbReference type="Proteomes" id="UP001595765"/>
    </source>
</evidence>
<dbReference type="InterPro" id="IPR014985">
    <property type="entry name" value="WbqC"/>
</dbReference>
<proteinExistence type="predicted"/>
<accession>A0ABV8HVD7</accession>
<dbReference type="RefSeq" id="WP_386434344.1">
    <property type="nucleotide sequence ID" value="NZ_JBHSBB010000019.1"/>
</dbReference>
<name>A0ABV8HVD7_9ACTN</name>
<keyword evidence="2" id="KW-1185">Reference proteome</keyword>
<gene>
    <name evidence="1" type="ORF">ACFO3J_26870</name>
</gene>
<evidence type="ECO:0000313" key="1">
    <source>
        <dbReference type="EMBL" id="MFC4035067.1"/>
    </source>
</evidence>
<dbReference type="Proteomes" id="UP001595765">
    <property type="component" value="Unassembled WGS sequence"/>
</dbReference>
<dbReference type="EMBL" id="JBHSBB010000019">
    <property type="protein sequence ID" value="MFC4035067.1"/>
    <property type="molecule type" value="Genomic_DNA"/>
</dbReference>
<organism evidence="1 2">
    <name type="scientific">Streptomyces polygonati</name>
    <dbReference type="NCBI Taxonomy" id="1617087"/>
    <lineage>
        <taxon>Bacteria</taxon>
        <taxon>Bacillati</taxon>
        <taxon>Actinomycetota</taxon>
        <taxon>Actinomycetes</taxon>
        <taxon>Kitasatosporales</taxon>
        <taxon>Streptomycetaceae</taxon>
        <taxon>Streptomyces</taxon>
    </lineage>
</organism>
<dbReference type="Pfam" id="PF08889">
    <property type="entry name" value="WbqC"/>
    <property type="match status" value="1"/>
</dbReference>
<sequence>MSARPVGVCAIHQPNFLPRLGTLAKLFAADHWIVLDDVQFARRDYQHRARIAPPGRPDLAHWLSLPTHLPDGRATLIREARLADPRRSRDLTAQAIRHCYRRSRHWQQISTVLDRVLDGFTNSNRTALVAESSTRALLDLLGWRGEIIRSSQLQGRRERSERLADLAAVTGATTYLCGPGGLRYLDHGPFKAADIRVVPFLTPTDGLWSNSRRLSALYALSELGATGLASALSETAARKGTLRLPTS</sequence>
<protein>
    <submittedName>
        <fullName evidence="1">WbqC family protein</fullName>
    </submittedName>
</protein>